<gene>
    <name evidence="1" type="ORF">Pph01_51700</name>
</gene>
<reference evidence="1 2" key="1">
    <citation type="submission" date="2021-01" db="EMBL/GenBank/DDBJ databases">
        <title>Whole genome shotgun sequence of Planotetraspora phitsanulokensis NBRC 104273.</title>
        <authorList>
            <person name="Komaki H."/>
            <person name="Tamura T."/>
        </authorList>
    </citation>
    <scope>NUCLEOTIDE SEQUENCE [LARGE SCALE GENOMIC DNA]</scope>
    <source>
        <strain evidence="1 2">NBRC 104273</strain>
    </source>
</reference>
<protein>
    <submittedName>
        <fullName evidence="1">Uncharacterized protein</fullName>
    </submittedName>
</protein>
<name>A0A8J3UAP5_9ACTN</name>
<evidence type="ECO:0000313" key="2">
    <source>
        <dbReference type="Proteomes" id="UP000622547"/>
    </source>
</evidence>
<proteinExistence type="predicted"/>
<organism evidence="1 2">
    <name type="scientific">Planotetraspora phitsanulokensis</name>
    <dbReference type="NCBI Taxonomy" id="575192"/>
    <lineage>
        <taxon>Bacteria</taxon>
        <taxon>Bacillati</taxon>
        <taxon>Actinomycetota</taxon>
        <taxon>Actinomycetes</taxon>
        <taxon>Streptosporangiales</taxon>
        <taxon>Streptosporangiaceae</taxon>
        <taxon>Planotetraspora</taxon>
    </lineage>
</organism>
<dbReference type="AlphaFoldDB" id="A0A8J3UAP5"/>
<evidence type="ECO:0000313" key="1">
    <source>
        <dbReference type="EMBL" id="GII40167.1"/>
    </source>
</evidence>
<accession>A0A8J3UAP5</accession>
<sequence length="69" mass="7141">MPRVGRGPGVAEQNALAVLGSAEHHGAVGPDGHQDAPLRQSGKQLLGSAVLREHFAEGGVPDAHMLNDR</sequence>
<comment type="caution">
    <text evidence="1">The sequence shown here is derived from an EMBL/GenBank/DDBJ whole genome shotgun (WGS) entry which is preliminary data.</text>
</comment>
<keyword evidence="2" id="KW-1185">Reference proteome</keyword>
<dbReference type="Proteomes" id="UP000622547">
    <property type="component" value="Unassembled WGS sequence"/>
</dbReference>
<dbReference type="EMBL" id="BOOP01000023">
    <property type="protein sequence ID" value="GII40167.1"/>
    <property type="molecule type" value="Genomic_DNA"/>
</dbReference>